<evidence type="ECO:0000313" key="6">
    <source>
        <dbReference type="EMBL" id="MFD2485342.1"/>
    </source>
</evidence>
<dbReference type="InterPro" id="IPR003959">
    <property type="entry name" value="ATPase_AAA_core"/>
</dbReference>
<dbReference type="InterPro" id="IPR012334">
    <property type="entry name" value="Pectin_lyas_fold"/>
</dbReference>
<gene>
    <name evidence="6" type="ORF">ACFSUT_34080</name>
</gene>
<dbReference type="CDD" id="cd00009">
    <property type="entry name" value="AAA"/>
    <property type="match status" value="1"/>
</dbReference>
<dbReference type="EMBL" id="JBHUKQ010000016">
    <property type="protein sequence ID" value="MFD2485342.1"/>
    <property type="molecule type" value="Genomic_DNA"/>
</dbReference>
<accession>A0ABW5I997</accession>
<dbReference type="Gene3D" id="1.10.8.60">
    <property type="match status" value="2"/>
</dbReference>
<dbReference type="Gene3D" id="3.40.50.300">
    <property type="entry name" value="P-loop containing nucleotide triphosphate hydrolases"/>
    <property type="match status" value="2"/>
</dbReference>
<evidence type="ECO:0000256" key="4">
    <source>
        <dbReference type="SAM" id="MobiDB-lite"/>
    </source>
</evidence>
<evidence type="ECO:0000256" key="1">
    <source>
        <dbReference type="ARBA" id="ARBA00010378"/>
    </source>
</evidence>
<dbReference type="Pfam" id="PF17866">
    <property type="entry name" value="AAA_lid_6"/>
    <property type="match status" value="1"/>
</dbReference>
<keyword evidence="7" id="KW-1185">Reference proteome</keyword>
<evidence type="ECO:0000313" key="7">
    <source>
        <dbReference type="Proteomes" id="UP001597542"/>
    </source>
</evidence>
<feature type="domain" description="AAA+ ATPase" evidence="5">
    <location>
        <begin position="861"/>
        <end position="997"/>
    </location>
</feature>
<dbReference type="Pfam" id="PF00004">
    <property type="entry name" value="AAA"/>
    <property type="match status" value="2"/>
</dbReference>
<feature type="domain" description="AAA+ ATPase" evidence="5">
    <location>
        <begin position="593"/>
        <end position="735"/>
    </location>
</feature>
<dbReference type="InterPro" id="IPR011050">
    <property type="entry name" value="Pectin_lyase_fold/virulence"/>
</dbReference>
<dbReference type="InterPro" id="IPR027417">
    <property type="entry name" value="P-loop_NTPase"/>
</dbReference>
<organism evidence="6 7">
    <name type="scientific">Amycolatopsis albidoflavus</name>
    <dbReference type="NCBI Taxonomy" id="102226"/>
    <lineage>
        <taxon>Bacteria</taxon>
        <taxon>Bacillati</taxon>
        <taxon>Actinomycetota</taxon>
        <taxon>Actinomycetes</taxon>
        <taxon>Pseudonocardiales</taxon>
        <taxon>Pseudonocardiaceae</taxon>
        <taxon>Amycolatopsis</taxon>
    </lineage>
</organism>
<comment type="caution">
    <text evidence="6">The sequence shown here is derived from an EMBL/GenBank/DDBJ whole genome shotgun (WGS) entry which is preliminary data.</text>
</comment>
<evidence type="ECO:0000259" key="5">
    <source>
        <dbReference type="SMART" id="SM00382"/>
    </source>
</evidence>
<reference evidence="7" key="1">
    <citation type="journal article" date="2019" name="Int. J. Syst. Evol. Microbiol.">
        <title>The Global Catalogue of Microorganisms (GCM) 10K type strain sequencing project: providing services to taxonomists for standard genome sequencing and annotation.</title>
        <authorList>
            <consortium name="The Broad Institute Genomics Platform"/>
            <consortium name="The Broad Institute Genome Sequencing Center for Infectious Disease"/>
            <person name="Wu L."/>
            <person name="Ma J."/>
        </authorList>
    </citation>
    <scope>NUCLEOTIDE SEQUENCE [LARGE SCALE GENOMIC DNA]</scope>
    <source>
        <strain evidence="7">CGMCC 4.7638</strain>
    </source>
</reference>
<dbReference type="PANTHER" id="PTHR43392:SF2">
    <property type="entry name" value="AAA-TYPE ATPASE FAMILY PROTEIN _ ANKYRIN REPEAT FAMILY PROTEIN"/>
    <property type="match status" value="1"/>
</dbReference>
<proteinExistence type="inferred from homology"/>
<evidence type="ECO:0000256" key="3">
    <source>
        <dbReference type="ARBA" id="ARBA00022840"/>
    </source>
</evidence>
<protein>
    <submittedName>
        <fullName evidence="6">Right-handed parallel beta-helix repeat-containing protein</fullName>
    </submittedName>
</protein>
<feature type="region of interest" description="Disordered" evidence="4">
    <location>
        <begin position="515"/>
        <end position="552"/>
    </location>
</feature>
<dbReference type="Pfam" id="PF13229">
    <property type="entry name" value="Beta_helix"/>
    <property type="match status" value="2"/>
</dbReference>
<comment type="similarity">
    <text evidence="1">Belongs to the CbxX/CfxQ family.</text>
</comment>
<dbReference type="InterPro" id="IPR041627">
    <property type="entry name" value="AAA_lid_6"/>
</dbReference>
<dbReference type="Proteomes" id="UP001597542">
    <property type="component" value="Unassembled WGS sequence"/>
</dbReference>
<evidence type="ECO:0000256" key="2">
    <source>
        <dbReference type="ARBA" id="ARBA00022741"/>
    </source>
</evidence>
<keyword evidence="3" id="KW-0067">ATP-binding</keyword>
<dbReference type="SUPFAM" id="SSF51126">
    <property type="entry name" value="Pectin lyase-like"/>
    <property type="match status" value="2"/>
</dbReference>
<dbReference type="RefSeq" id="WP_344278827.1">
    <property type="nucleotide sequence ID" value="NZ_BAAAHV010000015.1"/>
</dbReference>
<dbReference type="InterPro" id="IPR006626">
    <property type="entry name" value="PbH1"/>
</dbReference>
<sequence length="1079" mass="111900">MTRPMLLVSADRSSGYRTLSAALSAASEGSVISIAPGRYEESVVITKVVTIVAERGTVELLSWSGSTLICAAEAVKVTGLTVIGQDEQQVALDVVRGQLDVEACDISGRGWATVQAREQGSIAMRDCHVTNKAGAGVVVTSQVRSAVENCVIEDLETSAVVVAESGDLLLKRTILRNANGNGLYFTGRATGRIEDCEIIGMRKPAAAFADESSPSMVRTTLRECVDSGIYLTTRSRAVIEDCLVDDAAGHGLAVAEGADPVVRRCRVSAAGAAGIHVTGRSRGTFEGCEVAGAATGGLVVSGASTSSFRTTTVAGGAGVWLDEDSAAEFDGLVLDGLDGVALSVRSGSNPMVRDLRVVNCQGDGIEVVDQGRGRFEKVEVIQTRGTGIRVGSGGSPTLSGLRVEGCGVVVASGGSGSLRDGEISAAPSDGVVVEGGGEVSLTRLTVRAARRHGVVVSVGARAKLTSCKAISNACDGLVVHSADPVSIKDCEVADNGGRGLRRAAASENLSVVNLSSLDGGQSDESSAAISSVGETAPQRPVGPPHADGRPGDPIAELHGLVGLAGVKDEVTTLVNLNKMAQRRQEMGLPAPPMSRHLVFAGPPGTGKTTVARLYGTILADLGVLREGHLVEVARADLVAQIIGGTAIKTTEAFTRALGGVLFIDEAYTLSSSGQGGTGPDFGREAIDTLVKLMEDHRDDVVVIAAGYSAEMSGFLDSNPGLASRFSRTIHFVNYSPAELVTIVEQMCAKHSYELEPAARRALATYFERMPRGETFGNGRDARKTFEDMVDRQATRLAVTADVGDLTRLTAADLAPGQGQAADGAGGRTSEQPEALRALVGLVEIKRALTGMMSTLDGRKPSECGALLSGPAGTGKRTVAAAYGELLRGAGLLSRGQLVEVEAGMLVGRWLGQTRRLVRRAFDRARGGVLYLTELPALDDHPGDLVDGAVAVLVATADEYPDVALLAAGESGPLRSFFARHPELVARFSGRLEFAGYTAGELAAIAVGYVEDREYVCTGETVRALTSVFAGSPATGAGEGHWACQTAQAVIAAQADRLGASGAHSVPELRTLLPEDVKRQ</sequence>
<dbReference type="InterPro" id="IPR050773">
    <property type="entry name" value="CbxX/CfxQ_RuBisCO_ESX"/>
</dbReference>
<keyword evidence="2" id="KW-0547">Nucleotide-binding</keyword>
<dbReference type="SMART" id="SM00382">
    <property type="entry name" value="AAA"/>
    <property type="match status" value="2"/>
</dbReference>
<dbReference type="InterPro" id="IPR039448">
    <property type="entry name" value="Beta_helix"/>
</dbReference>
<dbReference type="InterPro" id="IPR000641">
    <property type="entry name" value="CbxX/CfxQ"/>
</dbReference>
<dbReference type="SUPFAM" id="SSF52540">
    <property type="entry name" value="P-loop containing nucleoside triphosphate hydrolases"/>
    <property type="match status" value="2"/>
</dbReference>
<dbReference type="InterPro" id="IPR003593">
    <property type="entry name" value="AAA+_ATPase"/>
</dbReference>
<dbReference type="PRINTS" id="PR00819">
    <property type="entry name" value="CBXCFQXSUPER"/>
</dbReference>
<dbReference type="SMART" id="SM00710">
    <property type="entry name" value="PbH1"/>
    <property type="match status" value="13"/>
</dbReference>
<dbReference type="PANTHER" id="PTHR43392">
    <property type="entry name" value="AAA-TYPE ATPASE FAMILY PROTEIN / ANKYRIN REPEAT FAMILY PROTEIN"/>
    <property type="match status" value="1"/>
</dbReference>
<name>A0ABW5I997_9PSEU</name>
<feature type="compositionally biased region" description="Polar residues" evidence="4">
    <location>
        <begin position="518"/>
        <end position="533"/>
    </location>
</feature>
<dbReference type="Gene3D" id="2.160.20.10">
    <property type="entry name" value="Single-stranded right-handed beta-helix, Pectin lyase-like"/>
    <property type="match status" value="2"/>
</dbReference>